<dbReference type="AlphaFoldDB" id="A0A642UYJ3"/>
<evidence type="ECO:0000256" key="3">
    <source>
        <dbReference type="ARBA" id="ARBA00023163"/>
    </source>
</evidence>
<dbReference type="OMA" id="NWLIKDI"/>
<dbReference type="GO" id="GO:0006357">
    <property type="term" value="P:regulation of transcription by RNA polymerase II"/>
    <property type="evidence" value="ECO:0007669"/>
    <property type="project" value="TreeGrafter"/>
</dbReference>
<dbReference type="GO" id="GO:0003713">
    <property type="term" value="F:transcription coactivator activity"/>
    <property type="evidence" value="ECO:0007669"/>
    <property type="project" value="TreeGrafter"/>
</dbReference>
<feature type="region of interest" description="Disordered" evidence="5">
    <location>
        <begin position="438"/>
        <end position="459"/>
    </location>
</feature>
<feature type="compositionally biased region" description="Basic and acidic residues" evidence="5">
    <location>
        <begin position="79"/>
        <end position="98"/>
    </location>
</feature>
<evidence type="ECO:0000313" key="7">
    <source>
        <dbReference type="Proteomes" id="UP000449547"/>
    </source>
</evidence>
<dbReference type="GO" id="GO:0000124">
    <property type="term" value="C:SAGA complex"/>
    <property type="evidence" value="ECO:0007669"/>
    <property type="project" value="TreeGrafter"/>
</dbReference>
<keyword evidence="3" id="KW-0804">Transcription</keyword>
<keyword evidence="7" id="KW-1185">Reference proteome</keyword>
<comment type="caution">
    <text evidence="6">The sequence shown here is derived from an EMBL/GenBank/DDBJ whole genome shotgun (WGS) entry which is preliminary data.</text>
</comment>
<dbReference type="GeneID" id="54779134"/>
<feature type="region of interest" description="Disordered" evidence="5">
    <location>
        <begin position="1"/>
        <end position="98"/>
    </location>
</feature>
<evidence type="ECO:0000256" key="1">
    <source>
        <dbReference type="ARBA" id="ARBA00004123"/>
    </source>
</evidence>
<evidence type="ECO:0000313" key="6">
    <source>
        <dbReference type="EMBL" id="KAA8907794.1"/>
    </source>
</evidence>
<keyword evidence="2" id="KW-0805">Transcription regulation</keyword>
<dbReference type="Proteomes" id="UP000449547">
    <property type="component" value="Unassembled WGS sequence"/>
</dbReference>
<dbReference type="PANTHER" id="PTHR21277:SF5">
    <property type="entry name" value="TRANSCRIPTIONAL ADAPTER 1"/>
    <property type="match status" value="1"/>
</dbReference>
<dbReference type="EMBL" id="SWFT01000019">
    <property type="protein sequence ID" value="KAA8907794.1"/>
    <property type="molecule type" value="Genomic_DNA"/>
</dbReference>
<feature type="compositionally biased region" description="Low complexity" evidence="5">
    <location>
        <begin position="49"/>
        <end position="70"/>
    </location>
</feature>
<dbReference type="GO" id="GO:0005634">
    <property type="term" value="C:nucleus"/>
    <property type="evidence" value="ECO:0007669"/>
    <property type="project" value="UniProtKB-SubCell"/>
</dbReference>
<gene>
    <name evidence="6" type="ORF">DIURU_000481</name>
</gene>
<dbReference type="Pfam" id="PF12767">
    <property type="entry name" value="SAGA-Tad1"/>
    <property type="match status" value="1"/>
</dbReference>
<dbReference type="VEuPathDB" id="FungiDB:DIURU_000481"/>
<dbReference type="RefSeq" id="XP_034014800.1">
    <property type="nucleotide sequence ID" value="XM_034157724.1"/>
</dbReference>
<dbReference type="OrthoDB" id="10264870at2759"/>
<comment type="subcellular location">
    <subcellularLocation>
        <location evidence="1">Nucleus</location>
    </subcellularLocation>
</comment>
<dbReference type="InterPro" id="IPR024738">
    <property type="entry name" value="Hfi1/Tada1"/>
</dbReference>
<evidence type="ECO:0000256" key="5">
    <source>
        <dbReference type="SAM" id="MobiDB-lite"/>
    </source>
</evidence>
<keyword evidence="4" id="KW-0539">Nucleus</keyword>
<evidence type="ECO:0000256" key="2">
    <source>
        <dbReference type="ARBA" id="ARBA00023015"/>
    </source>
</evidence>
<feature type="compositionally biased region" description="Low complexity" evidence="5">
    <location>
        <begin position="14"/>
        <end position="26"/>
    </location>
</feature>
<protein>
    <recommendedName>
        <fullName evidence="8">Transcriptional coactivator HFI1/ADA1</fullName>
    </recommendedName>
</protein>
<sequence length="473" mass="52791">MTSPVMDTPAPREASTSAPASDATTDIPTPIKKEPGTMAVNGDIVATETSATPSIPPASTTIPASTTPAPNSNGTAVDTLDKKSQSSKKQDKNKTTKRLELEKLMREFQSKLGPNWEKYHEALSYFLIGKLSRPELVSIISPLLRNDNLVHYHNKLLLTQLANSTKEFAPQDYVAGADDFAFFWNKKAAKSTKVKSSQYEKFKQNIMGLPIKERLRIKSITKDSGKQGKLNQGITLTRHSLLPKIPMIQDKEQQQLHVNSLVQWQQDVVNGINTPICTDTYELPDYETLSKRVLMTMREYGLTGGVSASVLEVLLLGLESYLKSIMEKAIDTAKYRENKYSNNDYLPSTSILDEDVLSSPAKRRRVEEPIRQSTKDTTLGIEDIYETLEMFPHLIEPCGPKYRISGVMLENDDASANTLDYQLPPKSDAALLLDKDIEKENDKDKPPAPPKPDAHIGNTDDLKWMLHDLITTM</sequence>
<dbReference type="PANTHER" id="PTHR21277">
    <property type="entry name" value="TRANSCRIPTIONAL ADAPTER 1"/>
    <property type="match status" value="1"/>
</dbReference>
<reference evidence="6 7" key="1">
    <citation type="submission" date="2019-07" db="EMBL/GenBank/DDBJ databases">
        <title>Genome assembly of two rare yeast pathogens: Diutina rugosa and Trichomonascus ciferrii.</title>
        <authorList>
            <person name="Mixao V."/>
            <person name="Saus E."/>
            <person name="Hansen A."/>
            <person name="Lass-Flor C."/>
            <person name="Gabaldon T."/>
        </authorList>
    </citation>
    <scope>NUCLEOTIDE SEQUENCE [LARGE SCALE GENOMIC DNA]</scope>
    <source>
        <strain evidence="6 7">CBS 613</strain>
    </source>
</reference>
<evidence type="ECO:0008006" key="8">
    <source>
        <dbReference type="Google" id="ProtNLM"/>
    </source>
</evidence>
<name>A0A642UYJ3_DIURU</name>
<proteinExistence type="predicted"/>
<organism evidence="6 7">
    <name type="scientific">Diutina rugosa</name>
    <name type="common">Yeast</name>
    <name type="synonym">Candida rugosa</name>
    <dbReference type="NCBI Taxonomy" id="5481"/>
    <lineage>
        <taxon>Eukaryota</taxon>
        <taxon>Fungi</taxon>
        <taxon>Dikarya</taxon>
        <taxon>Ascomycota</taxon>
        <taxon>Saccharomycotina</taxon>
        <taxon>Pichiomycetes</taxon>
        <taxon>Debaryomycetaceae</taxon>
        <taxon>Diutina</taxon>
    </lineage>
</organism>
<accession>A0A642UYJ3</accession>
<evidence type="ECO:0000256" key="4">
    <source>
        <dbReference type="ARBA" id="ARBA00023242"/>
    </source>
</evidence>